<keyword evidence="2" id="KW-1185">Reference proteome</keyword>
<sequence>MVSRLPSPRMLWWRIELQLRLHCPDGCASASVREAATGQILSFWHLTPPPMCGRFPLSNGCRAYMET</sequence>
<gene>
    <name evidence="1" type="ORF">QYE76_026269</name>
</gene>
<name>A0AAD8RGY7_LOLMU</name>
<accession>A0AAD8RGY7</accession>
<dbReference type="Proteomes" id="UP001231189">
    <property type="component" value="Unassembled WGS sequence"/>
</dbReference>
<proteinExistence type="predicted"/>
<protein>
    <submittedName>
        <fullName evidence="1">Uncharacterized protein</fullName>
    </submittedName>
</protein>
<evidence type="ECO:0000313" key="2">
    <source>
        <dbReference type="Proteomes" id="UP001231189"/>
    </source>
</evidence>
<dbReference type="EMBL" id="JAUUTY010000006">
    <property type="protein sequence ID" value="KAK1620752.1"/>
    <property type="molecule type" value="Genomic_DNA"/>
</dbReference>
<dbReference type="AlphaFoldDB" id="A0AAD8RGY7"/>
<organism evidence="1 2">
    <name type="scientific">Lolium multiflorum</name>
    <name type="common">Italian ryegrass</name>
    <name type="synonym">Lolium perenne subsp. multiflorum</name>
    <dbReference type="NCBI Taxonomy" id="4521"/>
    <lineage>
        <taxon>Eukaryota</taxon>
        <taxon>Viridiplantae</taxon>
        <taxon>Streptophyta</taxon>
        <taxon>Embryophyta</taxon>
        <taxon>Tracheophyta</taxon>
        <taxon>Spermatophyta</taxon>
        <taxon>Magnoliopsida</taxon>
        <taxon>Liliopsida</taxon>
        <taxon>Poales</taxon>
        <taxon>Poaceae</taxon>
        <taxon>BOP clade</taxon>
        <taxon>Pooideae</taxon>
        <taxon>Poodae</taxon>
        <taxon>Poeae</taxon>
        <taxon>Poeae Chloroplast Group 2 (Poeae type)</taxon>
        <taxon>Loliodinae</taxon>
        <taxon>Loliinae</taxon>
        <taxon>Lolium</taxon>
    </lineage>
</organism>
<reference evidence="1" key="1">
    <citation type="submission" date="2023-07" db="EMBL/GenBank/DDBJ databases">
        <title>A chromosome-level genome assembly of Lolium multiflorum.</title>
        <authorList>
            <person name="Chen Y."/>
            <person name="Copetti D."/>
            <person name="Kolliker R."/>
            <person name="Studer B."/>
        </authorList>
    </citation>
    <scope>NUCLEOTIDE SEQUENCE</scope>
    <source>
        <strain evidence="1">02402/16</strain>
        <tissue evidence="1">Leaf</tissue>
    </source>
</reference>
<evidence type="ECO:0000313" key="1">
    <source>
        <dbReference type="EMBL" id="KAK1620752.1"/>
    </source>
</evidence>
<comment type="caution">
    <text evidence="1">The sequence shown here is derived from an EMBL/GenBank/DDBJ whole genome shotgun (WGS) entry which is preliminary data.</text>
</comment>